<organism evidence="1 2">
    <name type="scientific">Candidatus Epulonipiscium fishelsonii</name>
    <dbReference type="NCBI Taxonomy" id="77094"/>
    <lineage>
        <taxon>Bacteria</taxon>
        <taxon>Bacillati</taxon>
        <taxon>Bacillota</taxon>
        <taxon>Clostridia</taxon>
        <taxon>Lachnospirales</taxon>
        <taxon>Lachnospiraceae</taxon>
        <taxon>Candidatus Epulonipiscium</taxon>
    </lineage>
</organism>
<proteinExistence type="predicted"/>
<protein>
    <submittedName>
        <fullName evidence="1">Uncharacterized protein</fullName>
    </submittedName>
</protein>
<dbReference type="Proteomes" id="UP000188605">
    <property type="component" value="Unassembled WGS sequence"/>
</dbReference>
<accession>A0ACC8XG31</accession>
<dbReference type="EMBL" id="LJDB01000016">
    <property type="protein sequence ID" value="ONI42273.1"/>
    <property type="molecule type" value="Genomic_DNA"/>
</dbReference>
<keyword evidence="2" id="KW-1185">Reference proteome</keyword>
<sequence>MNINMNADTYKQILDEINNIIYISDVDTCEIYFLNKYAMEEFGLKSEEEWINQNCYNLLQGREMPCDFCYNKNFSHDTPSDRTFYNPRTNEYYNLTTKLITIDGKHYKLEVACNATKKVNMQKRFYNQIEITQLIDQCIEALYHGEDFNLSIINLLKIISSYYGTTRIYLMEVSEDRKFISATHECVTQGLDPKKDLIQNLPIEILNTGFYKFEDHGEFTVAGISEEIDTTSYVYRLLKNLECKSFIGIPLQNDPATEYLVMDNIYMDKNDKLLLKAVCKTISEFILKYKRIENLSKQIKISQIVNQCIELLHCSDDFNKSIESLLEIIGNYYGGNRTYIIKISEDRQFISTTHEWVKEGFESTKHMTQNLPTEIVAHWLKKFQEEGEVILRSVDDEINVNSKLYELLKKLNCNSLMLVPIRDKNGIITGYIGVNYSELLDTDTTVLKAVCKTISEFMLKHTRIEDLSKQIKISQVVNQCIELLHYSDDFNKSIGSLLEIIGNHYGGNRSYIMKISEDRQFISSTHEWVKKGFESKNHMTQNLPIEIIEHWLNKFEEAGEVILRSVDDEITVHCKLYELLKKLNYNSLMLVPLRDKNGIITGYIGVNYSELLDTDTTVLKAVCKTISEFMLKQTRIEDLSKQIKISQVINQCIELLHYSDDFNESAESLLEIIGNHYGGNRSYIIEISEDRQFISSTHEWFKEGFDAKKYMIQNLPIELVEGWLNKFEEEGEVILKSVDDEVNTNSKLYKVLKKLDYNSFMLVPLRDKNDIIIGYIGINYSELLDTDTTVLKAVCKTISAFIRKHDMIDKLEKMSYFDELTKVKNRNAYLEKYLCLKENADEKIGIGFVDINGLKTLNDTKGHICGDKMIIDVATILYNTFGENVYRVGGDEFIILQENISEEKFTKNIEKVKHLINANPKLSASIGYTWTNVCDNIDDKLHQADKLMYSEKQNYYQKKYSKKKNSYIIMLVYSYK</sequence>
<gene>
    <name evidence="1" type="ORF">AN396_02130</name>
</gene>
<name>A0ACC8XG31_9FIRM</name>
<comment type="caution">
    <text evidence="1">The sequence shown here is derived from an EMBL/GenBank/DDBJ whole genome shotgun (WGS) entry which is preliminary data.</text>
</comment>
<evidence type="ECO:0000313" key="2">
    <source>
        <dbReference type="Proteomes" id="UP000188605"/>
    </source>
</evidence>
<evidence type="ECO:0000313" key="1">
    <source>
        <dbReference type="EMBL" id="ONI42273.1"/>
    </source>
</evidence>
<reference evidence="1" key="1">
    <citation type="submission" date="2016-08" db="EMBL/GenBank/DDBJ databases">
        <authorList>
            <person name="Ngugi D.K."/>
            <person name="Miyake S."/>
            <person name="Stingl U."/>
        </authorList>
    </citation>
    <scope>NUCLEOTIDE SEQUENCE</scope>
    <source>
        <strain evidence="1">SCG-B11WGA-EpuloA1</strain>
    </source>
</reference>